<feature type="domain" description="HTH araC/xylS-type" evidence="5">
    <location>
        <begin position="161"/>
        <end position="258"/>
    </location>
</feature>
<dbReference type="InterPro" id="IPR014710">
    <property type="entry name" value="RmlC-like_jellyroll"/>
</dbReference>
<protein>
    <submittedName>
        <fullName evidence="6">AraC family transcriptional regulator</fullName>
    </submittedName>
</protein>
<dbReference type="CDD" id="cd06124">
    <property type="entry name" value="cupin_NimR-like_N"/>
    <property type="match status" value="1"/>
</dbReference>
<dbReference type="Gene3D" id="2.60.120.10">
    <property type="entry name" value="Jelly Rolls"/>
    <property type="match status" value="1"/>
</dbReference>
<dbReference type="SUPFAM" id="SSF46689">
    <property type="entry name" value="Homeodomain-like"/>
    <property type="match status" value="1"/>
</dbReference>
<evidence type="ECO:0000256" key="3">
    <source>
        <dbReference type="ARBA" id="ARBA00023125"/>
    </source>
</evidence>
<keyword evidence="2" id="KW-0805">Transcription regulation</keyword>
<gene>
    <name evidence="6" type="ORF">CAL24_06725</name>
</gene>
<evidence type="ECO:0000313" key="6">
    <source>
        <dbReference type="EMBL" id="OZI79612.1"/>
    </source>
</evidence>
<dbReference type="SUPFAM" id="SSF51182">
    <property type="entry name" value="RmlC-like cupins"/>
    <property type="match status" value="1"/>
</dbReference>
<dbReference type="AlphaFoldDB" id="A0A261W1I6"/>
<dbReference type="PROSITE" id="PS00041">
    <property type="entry name" value="HTH_ARAC_FAMILY_1"/>
    <property type="match status" value="1"/>
</dbReference>
<dbReference type="InterPro" id="IPR009057">
    <property type="entry name" value="Homeodomain-like_sf"/>
</dbReference>
<reference evidence="7" key="1">
    <citation type="submission" date="2017-05" db="EMBL/GenBank/DDBJ databases">
        <title>Complete and WGS of Bordetella genogroups.</title>
        <authorList>
            <person name="Spilker T."/>
            <person name="Lipuma J."/>
        </authorList>
    </citation>
    <scope>NUCLEOTIDE SEQUENCE [LARGE SCALE GENOMIC DNA]</scope>
    <source>
        <strain evidence="7">AU8256</strain>
    </source>
</reference>
<dbReference type="PANTHER" id="PTHR11019">
    <property type="entry name" value="HTH-TYPE TRANSCRIPTIONAL REGULATOR NIMR"/>
    <property type="match status" value="1"/>
</dbReference>
<dbReference type="RefSeq" id="WP_094806116.1">
    <property type="nucleotide sequence ID" value="NZ_NEVT01000003.1"/>
</dbReference>
<dbReference type="Gene3D" id="1.10.10.60">
    <property type="entry name" value="Homeodomain-like"/>
    <property type="match status" value="1"/>
</dbReference>
<dbReference type="Pfam" id="PF12833">
    <property type="entry name" value="HTH_18"/>
    <property type="match status" value="1"/>
</dbReference>
<evidence type="ECO:0000256" key="2">
    <source>
        <dbReference type="ARBA" id="ARBA00023015"/>
    </source>
</evidence>
<dbReference type="FunFam" id="1.10.10.60:FF:000132">
    <property type="entry name" value="AraC family transcriptional regulator"/>
    <property type="match status" value="1"/>
</dbReference>
<dbReference type="InterPro" id="IPR018060">
    <property type="entry name" value="HTH_AraC"/>
</dbReference>
<dbReference type="GO" id="GO:0003700">
    <property type="term" value="F:DNA-binding transcription factor activity"/>
    <property type="evidence" value="ECO:0007669"/>
    <property type="project" value="InterPro"/>
</dbReference>
<evidence type="ECO:0000259" key="5">
    <source>
        <dbReference type="PROSITE" id="PS01124"/>
    </source>
</evidence>
<evidence type="ECO:0000256" key="4">
    <source>
        <dbReference type="ARBA" id="ARBA00023163"/>
    </source>
</evidence>
<dbReference type="InterPro" id="IPR018062">
    <property type="entry name" value="HTH_AraC-typ_CS"/>
</dbReference>
<evidence type="ECO:0000256" key="1">
    <source>
        <dbReference type="ARBA" id="ARBA00022491"/>
    </source>
</evidence>
<dbReference type="SMART" id="SM00342">
    <property type="entry name" value="HTH_ARAC"/>
    <property type="match status" value="1"/>
</dbReference>
<evidence type="ECO:0000313" key="7">
    <source>
        <dbReference type="Proteomes" id="UP000215633"/>
    </source>
</evidence>
<keyword evidence="7" id="KW-1185">Reference proteome</keyword>
<accession>A0A261W1I6</accession>
<keyword evidence="1" id="KW-0678">Repressor</keyword>
<organism evidence="6 7">
    <name type="scientific">Bordetella genomosp. 2</name>
    <dbReference type="NCBI Taxonomy" id="1983456"/>
    <lineage>
        <taxon>Bacteria</taxon>
        <taxon>Pseudomonadati</taxon>
        <taxon>Pseudomonadota</taxon>
        <taxon>Betaproteobacteria</taxon>
        <taxon>Burkholderiales</taxon>
        <taxon>Alcaligenaceae</taxon>
        <taxon>Bordetella</taxon>
    </lineage>
</organism>
<dbReference type="Proteomes" id="UP000215633">
    <property type="component" value="Unassembled WGS sequence"/>
</dbReference>
<comment type="caution">
    <text evidence="6">The sequence shown here is derived from an EMBL/GenBank/DDBJ whole genome shotgun (WGS) entry which is preliminary data.</text>
</comment>
<dbReference type="PANTHER" id="PTHR11019:SF199">
    <property type="entry name" value="HTH-TYPE TRANSCRIPTIONAL REGULATOR NIMR"/>
    <property type="match status" value="1"/>
</dbReference>
<keyword evidence="4" id="KW-0804">Transcription</keyword>
<sequence length="263" mass="28774">MAHVAVPVCFDPDRLSQPAIALQLDVRAHDEEAPIHTHRKGQLVIALRGGVTSEVPGGLWMVPPHCGVWIPGGVPHSNRITPNGRVCFLLVEPSAAALPQTCCTLSLTPLVRELILYLAGQPHDYAAGSATDRLVAVLLEQLAQMPTERLYLPISADPRLRRIADALTRDPGDRRTLADWGARVAMSERSLARMVLRETGMTFGRWRQQLQLIAALQRLSSGVSVQRTADDLGYESVSAFITMFKKALGKSPARYFADRRAGS</sequence>
<dbReference type="InterPro" id="IPR011051">
    <property type="entry name" value="RmlC_Cupin_sf"/>
</dbReference>
<keyword evidence="3" id="KW-0238">DNA-binding</keyword>
<dbReference type="GO" id="GO:0043565">
    <property type="term" value="F:sequence-specific DNA binding"/>
    <property type="evidence" value="ECO:0007669"/>
    <property type="project" value="InterPro"/>
</dbReference>
<dbReference type="PROSITE" id="PS01124">
    <property type="entry name" value="HTH_ARAC_FAMILY_2"/>
    <property type="match status" value="1"/>
</dbReference>
<dbReference type="EMBL" id="NEVT01000003">
    <property type="protein sequence ID" value="OZI79612.1"/>
    <property type="molecule type" value="Genomic_DNA"/>
</dbReference>
<name>A0A261W1I6_9BORD</name>
<proteinExistence type="predicted"/>